<accession>A0A4R0RIB2</accession>
<comment type="caution">
    <text evidence="3">The sequence shown here is derived from an EMBL/GenBank/DDBJ whole genome shotgun (WGS) entry which is preliminary data.</text>
</comment>
<name>A0A4R0RIB2_9APHY</name>
<gene>
    <name evidence="3" type="ORF">EIP91_011179</name>
</gene>
<evidence type="ECO:0000259" key="2">
    <source>
        <dbReference type="Pfam" id="PF17667"/>
    </source>
</evidence>
<feature type="region of interest" description="Disordered" evidence="1">
    <location>
        <begin position="1"/>
        <end position="30"/>
    </location>
</feature>
<dbReference type="STRING" id="92696.A0A4R0RIB2"/>
<dbReference type="AlphaFoldDB" id="A0A4R0RIB2"/>
<reference evidence="3 4" key="1">
    <citation type="submission" date="2018-11" db="EMBL/GenBank/DDBJ databases">
        <title>Genome assembly of Steccherinum ochraceum LE-BIN_3174, the white-rot fungus of the Steccherinaceae family (The Residual Polyporoid clade, Polyporales, Basidiomycota).</title>
        <authorList>
            <person name="Fedorova T.V."/>
            <person name="Glazunova O.A."/>
            <person name="Landesman E.O."/>
            <person name="Moiseenko K.V."/>
            <person name="Psurtseva N.V."/>
            <person name="Savinova O.S."/>
            <person name="Shakhova N.V."/>
            <person name="Tyazhelova T.V."/>
            <person name="Vasina D.V."/>
        </authorList>
    </citation>
    <scope>NUCLEOTIDE SEQUENCE [LARGE SCALE GENOMIC DNA]</scope>
    <source>
        <strain evidence="3 4">LE-BIN_3174</strain>
    </source>
</reference>
<organism evidence="3 4">
    <name type="scientific">Steccherinum ochraceum</name>
    <dbReference type="NCBI Taxonomy" id="92696"/>
    <lineage>
        <taxon>Eukaryota</taxon>
        <taxon>Fungi</taxon>
        <taxon>Dikarya</taxon>
        <taxon>Basidiomycota</taxon>
        <taxon>Agaricomycotina</taxon>
        <taxon>Agaricomycetes</taxon>
        <taxon>Polyporales</taxon>
        <taxon>Steccherinaceae</taxon>
        <taxon>Steccherinum</taxon>
    </lineage>
</organism>
<dbReference type="Pfam" id="PF17667">
    <property type="entry name" value="Pkinase_fungal"/>
    <property type="match status" value="1"/>
</dbReference>
<feature type="compositionally biased region" description="Basic and acidic residues" evidence="1">
    <location>
        <begin position="726"/>
        <end position="751"/>
    </location>
</feature>
<dbReference type="Proteomes" id="UP000292702">
    <property type="component" value="Unassembled WGS sequence"/>
</dbReference>
<dbReference type="SUPFAM" id="SSF56112">
    <property type="entry name" value="Protein kinase-like (PK-like)"/>
    <property type="match status" value="1"/>
</dbReference>
<dbReference type="InterPro" id="IPR040976">
    <property type="entry name" value="Pkinase_fungal"/>
</dbReference>
<dbReference type="InterPro" id="IPR011009">
    <property type="entry name" value="Kinase-like_dom_sf"/>
</dbReference>
<dbReference type="EMBL" id="RWJN01000070">
    <property type="protein sequence ID" value="TCD68320.1"/>
    <property type="molecule type" value="Genomic_DNA"/>
</dbReference>
<dbReference type="OrthoDB" id="2801804at2759"/>
<proteinExistence type="predicted"/>
<feature type="region of interest" description="Disordered" evidence="1">
    <location>
        <begin position="654"/>
        <end position="751"/>
    </location>
</feature>
<protein>
    <recommendedName>
        <fullName evidence="2">Fungal-type protein kinase domain-containing protein</fullName>
    </recommendedName>
</protein>
<feature type="domain" description="Fungal-type protein kinase" evidence="2">
    <location>
        <begin position="199"/>
        <end position="543"/>
    </location>
</feature>
<evidence type="ECO:0000313" key="3">
    <source>
        <dbReference type="EMBL" id="TCD68320.1"/>
    </source>
</evidence>
<evidence type="ECO:0000313" key="4">
    <source>
        <dbReference type="Proteomes" id="UP000292702"/>
    </source>
</evidence>
<dbReference type="PANTHER" id="PTHR38248:SF2">
    <property type="entry name" value="FUNK1 11"/>
    <property type="match status" value="1"/>
</dbReference>
<dbReference type="PANTHER" id="PTHR38248">
    <property type="entry name" value="FUNK1 6"/>
    <property type="match status" value="1"/>
</dbReference>
<evidence type="ECO:0000256" key="1">
    <source>
        <dbReference type="SAM" id="MobiDB-lite"/>
    </source>
</evidence>
<feature type="compositionally biased region" description="Polar residues" evidence="1">
    <location>
        <begin position="672"/>
        <end position="691"/>
    </location>
</feature>
<keyword evidence="4" id="KW-1185">Reference proteome</keyword>
<sequence>MPESEPPPSESRRRTPPLNGRANPPGFKTSPIKVTAQAVSGHSSTTMLAQDTQRVLATELRGMWIGPMNLKLFFEQFMPTKSSVPVDVLETASFDGMPVSPQIEPEMYEPFVEIVNDSNFLPPETFEMFNTSTTREAQSQLMPDLSLLVYLSTTFNWNLSELCIEFKRLLAHDGFCDENAENLEKFFENIDNDLIEYIKGQLASYAAAQLAHQHRTFVLSVFICGDFARFIRWDRSGAIVTERFNYRDNPAVLAEFFWRYGQLSLVERGFDHTVQDASKKQTRRFHRAIRAYIADDTKRQLPGMVSCLDDDFPCRKIQVPDGDGKPRYYLVQKPFSLPFSVVGRSTRAYIAMDMSTKTLVFLKDYWRDASRPSEAEIYAELEDAHVPHLPVILASGDVPDDEIHSQATQTQAWRFAEGMCLSEAHKEYRHHRVVQELAFPLHAVKSSKELVATVRNAVHCIGSAEGVGWLHRDVTDTNVMITAKGIGIMNDWDHGIKICPDRKPSTCRSATWQFLACALADDPYKVYDMHDDLESCFWVLLYIGVHYLDSTAQRDHANMFDDRMVNDAPVLHGNTKRSDYLFHVRSSIKFTCGPLHDLLKALHSHFCQANGVDRTAPSFNLDDFLSNSLIQILDHFDRALKRADWPENDILPDRFVQQSDTKQNKEIRHTHMSNVSSRTLAEISQTHSATRTGEKRARADDMDDDEATAFEPIPGMAGRKAGQKRQKADLDSNEKAPEDTADEKIPREKAR</sequence>